<proteinExistence type="predicted"/>
<dbReference type="HOGENOM" id="CLU_013137_17_2_1"/>
<sequence length="111" mass="12425">MKADSLLRGQGDHEHQFHGFMTLAAAMQERAPPRGVPDQTIASLPTATFQEWATPDSDQMCPICFEDYNAPDPVLKLPDCNHWIHKPCLEVSLFIAKLPARTDLTHICRNG</sequence>
<dbReference type="Pfam" id="PF13639">
    <property type="entry name" value="zf-RING_2"/>
    <property type="match status" value="1"/>
</dbReference>
<dbReference type="EMBL" id="JH687553">
    <property type="protein sequence ID" value="EIN04653.1"/>
    <property type="molecule type" value="Genomic_DNA"/>
</dbReference>
<keyword evidence="3" id="KW-1185">Reference proteome</keyword>
<feature type="domain" description="RING-type" evidence="1">
    <location>
        <begin position="60"/>
        <end position="90"/>
    </location>
</feature>
<evidence type="ECO:0000313" key="3">
    <source>
        <dbReference type="Proteomes" id="UP000054196"/>
    </source>
</evidence>
<evidence type="ECO:0000313" key="2">
    <source>
        <dbReference type="EMBL" id="EIN04653.1"/>
    </source>
</evidence>
<dbReference type="InterPro" id="IPR001841">
    <property type="entry name" value="Znf_RING"/>
</dbReference>
<gene>
    <name evidence="2" type="ORF">PUNSTDRAFT_76009</name>
</gene>
<dbReference type="RefSeq" id="XP_007388046.1">
    <property type="nucleotide sequence ID" value="XM_007387984.1"/>
</dbReference>
<dbReference type="AlphaFoldDB" id="R7S350"/>
<dbReference type="OrthoDB" id="8062037at2759"/>
<dbReference type="GeneID" id="18885620"/>
<dbReference type="InterPro" id="IPR013083">
    <property type="entry name" value="Znf_RING/FYVE/PHD"/>
</dbReference>
<dbReference type="KEGG" id="psq:PUNSTDRAFT_76009"/>
<reference evidence="3" key="1">
    <citation type="journal article" date="2012" name="Science">
        <title>The Paleozoic origin of enzymatic lignin decomposition reconstructed from 31 fungal genomes.</title>
        <authorList>
            <person name="Floudas D."/>
            <person name="Binder M."/>
            <person name="Riley R."/>
            <person name="Barry K."/>
            <person name="Blanchette R.A."/>
            <person name="Henrissat B."/>
            <person name="Martinez A.T."/>
            <person name="Otillar R."/>
            <person name="Spatafora J.W."/>
            <person name="Yadav J.S."/>
            <person name="Aerts A."/>
            <person name="Benoit I."/>
            <person name="Boyd A."/>
            <person name="Carlson A."/>
            <person name="Copeland A."/>
            <person name="Coutinho P.M."/>
            <person name="de Vries R.P."/>
            <person name="Ferreira P."/>
            <person name="Findley K."/>
            <person name="Foster B."/>
            <person name="Gaskell J."/>
            <person name="Glotzer D."/>
            <person name="Gorecki P."/>
            <person name="Heitman J."/>
            <person name="Hesse C."/>
            <person name="Hori C."/>
            <person name="Igarashi K."/>
            <person name="Jurgens J.A."/>
            <person name="Kallen N."/>
            <person name="Kersten P."/>
            <person name="Kohler A."/>
            <person name="Kuees U."/>
            <person name="Kumar T.K.A."/>
            <person name="Kuo A."/>
            <person name="LaButti K."/>
            <person name="Larrondo L.F."/>
            <person name="Lindquist E."/>
            <person name="Ling A."/>
            <person name="Lombard V."/>
            <person name="Lucas S."/>
            <person name="Lundell T."/>
            <person name="Martin R."/>
            <person name="McLaughlin D.J."/>
            <person name="Morgenstern I."/>
            <person name="Morin E."/>
            <person name="Murat C."/>
            <person name="Nagy L.G."/>
            <person name="Nolan M."/>
            <person name="Ohm R.A."/>
            <person name="Patyshakuliyeva A."/>
            <person name="Rokas A."/>
            <person name="Ruiz-Duenas F.J."/>
            <person name="Sabat G."/>
            <person name="Salamov A."/>
            <person name="Samejima M."/>
            <person name="Schmutz J."/>
            <person name="Slot J.C."/>
            <person name="St John F."/>
            <person name="Stenlid J."/>
            <person name="Sun H."/>
            <person name="Sun S."/>
            <person name="Syed K."/>
            <person name="Tsang A."/>
            <person name="Wiebenga A."/>
            <person name="Young D."/>
            <person name="Pisabarro A."/>
            <person name="Eastwood D.C."/>
            <person name="Martin F."/>
            <person name="Cullen D."/>
            <person name="Grigoriev I.V."/>
            <person name="Hibbett D.S."/>
        </authorList>
    </citation>
    <scope>NUCLEOTIDE SEQUENCE [LARGE SCALE GENOMIC DNA]</scope>
    <source>
        <strain evidence="3">HHB-11173 SS5</strain>
    </source>
</reference>
<protein>
    <recommendedName>
        <fullName evidence="1">RING-type domain-containing protein</fullName>
    </recommendedName>
</protein>
<dbReference type="OMA" id="HYECLEV"/>
<evidence type="ECO:0000259" key="1">
    <source>
        <dbReference type="Pfam" id="PF13639"/>
    </source>
</evidence>
<accession>R7S350</accession>
<dbReference type="SUPFAM" id="SSF57850">
    <property type="entry name" value="RING/U-box"/>
    <property type="match status" value="1"/>
</dbReference>
<dbReference type="Gene3D" id="3.30.40.10">
    <property type="entry name" value="Zinc/RING finger domain, C3HC4 (zinc finger)"/>
    <property type="match status" value="1"/>
</dbReference>
<dbReference type="Proteomes" id="UP000054196">
    <property type="component" value="Unassembled WGS sequence"/>
</dbReference>
<name>R7S350_PUNST</name>
<dbReference type="eggNOG" id="KOG0800">
    <property type="taxonomic scope" value="Eukaryota"/>
</dbReference>
<organism evidence="2 3">
    <name type="scientific">Punctularia strigosozonata (strain HHB-11173)</name>
    <name type="common">White-rot fungus</name>
    <dbReference type="NCBI Taxonomy" id="741275"/>
    <lineage>
        <taxon>Eukaryota</taxon>
        <taxon>Fungi</taxon>
        <taxon>Dikarya</taxon>
        <taxon>Basidiomycota</taxon>
        <taxon>Agaricomycotina</taxon>
        <taxon>Agaricomycetes</taxon>
        <taxon>Corticiales</taxon>
        <taxon>Punctulariaceae</taxon>
        <taxon>Punctularia</taxon>
    </lineage>
</organism>